<name>A0A975FZV9_9CAUL</name>
<gene>
    <name evidence="1" type="ORF">KCG34_01090</name>
</gene>
<dbReference type="RefSeq" id="WP_211938570.1">
    <property type="nucleotide sequence ID" value="NZ_CP073078.1"/>
</dbReference>
<dbReference type="KEGG" id="caul:KCG34_01090"/>
<dbReference type="SUPFAM" id="SSF111384">
    <property type="entry name" value="OmpH-like"/>
    <property type="match status" value="1"/>
</dbReference>
<evidence type="ECO:0000313" key="1">
    <source>
        <dbReference type="EMBL" id="QUD88520.1"/>
    </source>
</evidence>
<keyword evidence="2" id="KW-1185">Reference proteome</keyword>
<organism evidence="1 2">
    <name type="scientific">Phenylobacterium montanum</name>
    <dbReference type="NCBI Taxonomy" id="2823693"/>
    <lineage>
        <taxon>Bacteria</taxon>
        <taxon>Pseudomonadati</taxon>
        <taxon>Pseudomonadota</taxon>
        <taxon>Alphaproteobacteria</taxon>
        <taxon>Caulobacterales</taxon>
        <taxon>Caulobacteraceae</taxon>
        <taxon>Phenylobacterium</taxon>
    </lineage>
</organism>
<dbReference type="EMBL" id="CP073078">
    <property type="protein sequence ID" value="QUD88520.1"/>
    <property type="molecule type" value="Genomic_DNA"/>
</dbReference>
<dbReference type="SMART" id="SM00935">
    <property type="entry name" value="OmpH"/>
    <property type="match status" value="1"/>
</dbReference>
<proteinExistence type="predicted"/>
<accession>A0A975FZV9</accession>
<reference evidence="1" key="1">
    <citation type="submission" date="2021-04" db="EMBL/GenBank/DDBJ databases">
        <title>The complete genome sequence of Caulobacter sp. S6.</title>
        <authorList>
            <person name="Tang Y."/>
            <person name="Ouyang W."/>
            <person name="Liu Q."/>
            <person name="Huang B."/>
            <person name="Guo Z."/>
            <person name="Lei P."/>
        </authorList>
    </citation>
    <scope>NUCLEOTIDE SEQUENCE</scope>
    <source>
        <strain evidence="1">S6</strain>
    </source>
</reference>
<evidence type="ECO:0000313" key="2">
    <source>
        <dbReference type="Proteomes" id="UP000676409"/>
    </source>
</evidence>
<dbReference type="InterPro" id="IPR024930">
    <property type="entry name" value="Skp_dom_sf"/>
</dbReference>
<dbReference type="AlphaFoldDB" id="A0A975FZV9"/>
<dbReference type="Proteomes" id="UP000676409">
    <property type="component" value="Chromosome"/>
</dbReference>
<dbReference type="Gene3D" id="3.30.910.20">
    <property type="entry name" value="Skp domain"/>
    <property type="match status" value="1"/>
</dbReference>
<sequence length="203" mass="21634">MSTIALAGQASAQAAKKAAAPAPAAAPAAAPALQFGPAIPGACVLSNERYLLESAVGKFVVQRLNQLKSQSDTELNAEAQTLQADANALQGKKATLPPDQFEQQGAAINLRYNALQRKAQQREAEINETQKKALGREEQEAMPVIRQAFVAHNCTILFNSGAVMAASPSMDLTQSVIQGLDAKITQFQFDREHLEQNQAAPAR</sequence>
<dbReference type="Pfam" id="PF03938">
    <property type="entry name" value="OmpH"/>
    <property type="match status" value="1"/>
</dbReference>
<dbReference type="InterPro" id="IPR005632">
    <property type="entry name" value="Chaperone_Skp"/>
</dbReference>
<protein>
    <submittedName>
        <fullName evidence="1">OmpH family outer membrane protein</fullName>
    </submittedName>
</protein>
<dbReference type="GO" id="GO:0051082">
    <property type="term" value="F:unfolded protein binding"/>
    <property type="evidence" value="ECO:0007669"/>
    <property type="project" value="InterPro"/>
</dbReference>